<sequence length="103" mass="11751">MMDYQSLSFTELQDLLVQIQAEINQREKAEKAEAKSKILELAKAHGLSLDDLFKQAESKVKKPVEAKYRHPADASLTWSGRGRKPLWVQELLDQGKTLEEITI</sequence>
<evidence type="ECO:0000256" key="4">
    <source>
        <dbReference type="ARBA" id="ARBA00023125"/>
    </source>
</evidence>
<dbReference type="SMART" id="SM00528">
    <property type="entry name" value="HNS"/>
    <property type="match status" value="1"/>
</dbReference>
<keyword evidence="3" id="KW-0963">Cytoplasm</keyword>
<dbReference type="InterPro" id="IPR037150">
    <property type="entry name" value="H-NS_C_dom_sf"/>
</dbReference>
<dbReference type="Proteomes" id="UP001438292">
    <property type="component" value="Unassembled WGS sequence"/>
</dbReference>
<dbReference type="InterPro" id="IPR027444">
    <property type="entry name" value="H-NS_C_dom"/>
</dbReference>
<keyword evidence="5" id="KW-0175">Coiled coil</keyword>
<protein>
    <submittedName>
        <fullName evidence="7">H-NS histone family protein</fullName>
    </submittedName>
</protein>
<dbReference type="PANTHER" id="PTHR38097">
    <property type="match status" value="1"/>
</dbReference>
<comment type="caution">
    <text evidence="7">The sequence shown here is derived from an EMBL/GenBank/DDBJ whole genome shotgun (WGS) entry which is preliminary data.</text>
</comment>
<accession>A0ABV0H016</accession>
<proteinExistence type="inferred from homology"/>
<evidence type="ECO:0000313" key="8">
    <source>
        <dbReference type="Proteomes" id="UP001438292"/>
    </source>
</evidence>
<gene>
    <name evidence="7" type="ORF">ABH309_01490</name>
</gene>
<evidence type="ECO:0000259" key="6">
    <source>
        <dbReference type="SMART" id="SM00528"/>
    </source>
</evidence>
<organism evidence="7 8">
    <name type="scientific">Chromobacterium piscinae</name>
    <dbReference type="NCBI Taxonomy" id="686831"/>
    <lineage>
        <taxon>Bacteria</taxon>
        <taxon>Pseudomonadati</taxon>
        <taxon>Pseudomonadota</taxon>
        <taxon>Betaproteobacteria</taxon>
        <taxon>Neisseriales</taxon>
        <taxon>Chromobacteriaceae</taxon>
        <taxon>Chromobacterium</taxon>
    </lineage>
</organism>
<dbReference type="Pfam" id="PF00816">
    <property type="entry name" value="Histone_HNS"/>
    <property type="match status" value="1"/>
</dbReference>
<evidence type="ECO:0000256" key="2">
    <source>
        <dbReference type="ARBA" id="ARBA00010610"/>
    </source>
</evidence>
<evidence type="ECO:0000256" key="5">
    <source>
        <dbReference type="SAM" id="Coils"/>
    </source>
</evidence>
<keyword evidence="8" id="KW-1185">Reference proteome</keyword>
<name>A0ABV0H016_9NEIS</name>
<evidence type="ECO:0000256" key="1">
    <source>
        <dbReference type="ARBA" id="ARBA00004453"/>
    </source>
</evidence>
<keyword evidence="4" id="KW-0238">DNA-binding</keyword>
<evidence type="ECO:0000256" key="3">
    <source>
        <dbReference type="ARBA" id="ARBA00022490"/>
    </source>
</evidence>
<dbReference type="PANTHER" id="PTHR38097:SF2">
    <property type="entry name" value="DNA-BINDING PROTEIN STPA"/>
    <property type="match status" value="1"/>
</dbReference>
<dbReference type="Gene3D" id="4.10.430.10">
    <property type="entry name" value="Histone-like protein H-NS, C-terminal domain"/>
    <property type="match status" value="1"/>
</dbReference>
<dbReference type="SUPFAM" id="SSF81273">
    <property type="entry name" value="H-NS histone-like proteins"/>
    <property type="match status" value="1"/>
</dbReference>
<feature type="domain" description="DNA-binding protein H-NS-like C-terminal" evidence="6">
    <location>
        <begin position="58"/>
        <end position="103"/>
    </location>
</feature>
<reference evidence="7 8" key="1">
    <citation type="submission" date="2024-05" db="EMBL/GenBank/DDBJ databases">
        <authorList>
            <person name="De Oliveira J.P."/>
            <person name="Noriler S.A."/>
            <person name="De Oliveira A.G."/>
            <person name="Sipoli D.S."/>
        </authorList>
    </citation>
    <scope>NUCLEOTIDE SEQUENCE [LARGE SCALE GENOMIC DNA]</scope>
    <source>
        <strain evidence="7 8">LABIM186</strain>
    </source>
</reference>
<comment type="subcellular location">
    <subcellularLocation>
        <location evidence="1">Cytoplasm</location>
        <location evidence="1">Nucleoid</location>
    </subcellularLocation>
</comment>
<dbReference type="EMBL" id="JBDQQU010000001">
    <property type="protein sequence ID" value="MEO3953114.1"/>
    <property type="molecule type" value="Genomic_DNA"/>
</dbReference>
<comment type="similarity">
    <text evidence="2">Belongs to the histone-like protein H-NS family.</text>
</comment>
<evidence type="ECO:0000313" key="7">
    <source>
        <dbReference type="EMBL" id="MEO3953114.1"/>
    </source>
</evidence>
<feature type="coiled-coil region" evidence="5">
    <location>
        <begin position="12"/>
        <end position="44"/>
    </location>
</feature>